<sequence length="45" mass="4839">MRTVGQAPDYPMQMMVAVFDFPAHPAAADHVGHVPAFVVERVSGT</sequence>
<dbReference type="EMBL" id="BSFP01000023">
    <property type="protein sequence ID" value="GLL02356.1"/>
    <property type="molecule type" value="Genomic_DNA"/>
</dbReference>
<reference evidence="1" key="2">
    <citation type="submission" date="2023-01" db="EMBL/GenBank/DDBJ databases">
        <authorList>
            <person name="Sun Q."/>
            <person name="Evtushenko L."/>
        </authorList>
    </citation>
    <scope>NUCLEOTIDE SEQUENCE</scope>
    <source>
        <strain evidence="1">VKM Ac-1321</strain>
    </source>
</reference>
<evidence type="ECO:0000313" key="1">
    <source>
        <dbReference type="EMBL" id="GLL02356.1"/>
    </source>
</evidence>
<name>A0A9W6KHT2_9ACTN</name>
<accession>A0A9W6KHT2</accession>
<dbReference type="Proteomes" id="UP001143480">
    <property type="component" value="Unassembled WGS sequence"/>
</dbReference>
<gene>
    <name evidence="1" type="ORF">GCM10017581_040980</name>
</gene>
<comment type="caution">
    <text evidence="1">The sequence shown here is derived from an EMBL/GenBank/DDBJ whole genome shotgun (WGS) entry which is preliminary data.</text>
</comment>
<evidence type="ECO:0000313" key="2">
    <source>
        <dbReference type="Proteomes" id="UP001143480"/>
    </source>
</evidence>
<dbReference type="RefSeq" id="WP_261959162.1">
    <property type="nucleotide sequence ID" value="NZ_BAAAXA010000001.1"/>
</dbReference>
<organism evidence="1 2">
    <name type="scientific">Dactylosporangium matsuzakiense</name>
    <dbReference type="NCBI Taxonomy" id="53360"/>
    <lineage>
        <taxon>Bacteria</taxon>
        <taxon>Bacillati</taxon>
        <taxon>Actinomycetota</taxon>
        <taxon>Actinomycetes</taxon>
        <taxon>Micromonosporales</taxon>
        <taxon>Micromonosporaceae</taxon>
        <taxon>Dactylosporangium</taxon>
    </lineage>
</organism>
<dbReference type="AlphaFoldDB" id="A0A9W6KHT2"/>
<proteinExistence type="predicted"/>
<protein>
    <submittedName>
        <fullName evidence="1">Uncharacterized protein</fullName>
    </submittedName>
</protein>
<reference evidence="1" key="1">
    <citation type="journal article" date="2014" name="Int. J. Syst. Evol. Microbiol.">
        <title>Complete genome sequence of Corynebacterium casei LMG S-19264T (=DSM 44701T), isolated from a smear-ripened cheese.</title>
        <authorList>
            <consortium name="US DOE Joint Genome Institute (JGI-PGF)"/>
            <person name="Walter F."/>
            <person name="Albersmeier A."/>
            <person name="Kalinowski J."/>
            <person name="Ruckert C."/>
        </authorList>
    </citation>
    <scope>NUCLEOTIDE SEQUENCE</scope>
    <source>
        <strain evidence="1">VKM Ac-1321</strain>
    </source>
</reference>
<keyword evidence="2" id="KW-1185">Reference proteome</keyword>